<evidence type="ECO:0000256" key="12">
    <source>
        <dbReference type="ARBA" id="ARBA00026094"/>
    </source>
</evidence>
<comment type="function">
    <text evidence="15">Receptor for interleukin-2. This beta subunit is involved in receptor mediated endocytosis and transduces the mitogenic signals of IL2. Probably in association with IL15RA, involved in the stimulation of neutrophil phagocytosis by IL15.</text>
</comment>
<dbReference type="SUPFAM" id="SSF49265">
    <property type="entry name" value="Fibronectin type III"/>
    <property type="match status" value="2"/>
</dbReference>
<dbReference type="EMBL" id="JANPWB010000007">
    <property type="protein sequence ID" value="KAJ1173680.1"/>
    <property type="molecule type" value="Genomic_DNA"/>
</dbReference>
<evidence type="ECO:0000256" key="17">
    <source>
        <dbReference type="SAM" id="Phobius"/>
    </source>
</evidence>
<dbReference type="PANTHER" id="PTHR23037:SF30">
    <property type="entry name" value="INTERLEUKIN-2 RECEPTOR SUBUNIT BETA"/>
    <property type="match status" value="1"/>
</dbReference>
<dbReference type="AlphaFoldDB" id="A0AAV7TAM6"/>
<evidence type="ECO:0000256" key="8">
    <source>
        <dbReference type="ARBA" id="ARBA00023136"/>
    </source>
</evidence>
<dbReference type="GO" id="GO:0009897">
    <property type="term" value="C:external side of plasma membrane"/>
    <property type="evidence" value="ECO:0007669"/>
    <property type="project" value="TreeGrafter"/>
</dbReference>
<dbReference type="Pfam" id="PF00041">
    <property type="entry name" value="fn3"/>
    <property type="match status" value="1"/>
</dbReference>
<keyword evidence="8 17" id="KW-0472">Membrane</keyword>
<dbReference type="InterPro" id="IPR040951">
    <property type="entry name" value="IL2RB_N1"/>
</dbReference>
<evidence type="ECO:0000256" key="18">
    <source>
        <dbReference type="SAM" id="SignalP"/>
    </source>
</evidence>
<keyword evidence="9" id="KW-1015">Disulfide bond</keyword>
<dbReference type="InterPro" id="IPR003961">
    <property type="entry name" value="FN3_dom"/>
</dbReference>
<feature type="domain" description="Fibronectin type-III" evidence="19">
    <location>
        <begin position="131"/>
        <end position="228"/>
    </location>
</feature>
<evidence type="ECO:0000313" key="20">
    <source>
        <dbReference type="EMBL" id="KAJ1173680.1"/>
    </source>
</evidence>
<evidence type="ECO:0000256" key="5">
    <source>
        <dbReference type="ARBA" id="ARBA00022692"/>
    </source>
</evidence>
<dbReference type="CDD" id="cd00063">
    <property type="entry name" value="FN3"/>
    <property type="match status" value="1"/>
</dbReference>
<dbReference type="InterPro" id="IPR013783">
    <property type="entry name" value="Ig-like_fold"/>
</dbReference>
<keyword evidence="10" id="KW-0675">Receptor</keyword>
<evidence type="ECO:0000256" key="2">
    <source>
        <dbReference type="ARBA" id="ARBA00008280"/>
    </source>
</evidence>
<keyword evidence="7 17" id="KW-1133">Transmembrane helix</keyword>
<evidence type="ECO:0000256" key="14">
    <source>
        <dbReference type="ARBA" id="ARBA00032935"/>
    </source>
</evidence>
<evidence type="ECO:0000256" key="9">
    <source>
        <dbReference type="ARBA" id="ARBA00023157"/>
    </source>
</evidence>
<protein>
    <recommendedName>
        <fullName evidence="3">Interleukin-2 receptor subunit beta</fullName>
    </recommendedName>
    <alternativeName>
        <fullName evidence="14">High affinity IL-2 receptor subunit beta</fullName>
    </alternativeName>
    <alternativeName>
        <fullName evidence="13">p70-75</fullName>
    </alternativeName>
</protein>
<feature type="signal peptide" evidence="18">
    <location>
        <begin position="1"/>
        <end position="27"/>
    </location>
</feature>
<name>A0AAV7TAM6_PLEWA</name>
<dbReference type="InterPro" id="IPR003531">
    <property type="entry name" value="Hempt_rcpt_S_F1_CS"/>
</dbReference>
<evidence type="ECO:0000259" key="19">
    <source>
        <dbReference type="PROSITE" id="PS50853"/>
    </source>
</evidence>
<feature type="chain" id="PRO_5043888389" description="Interleukin-2 receptor subunit beta" evidence="18">
    <location>
        <begin position="28"/>
        <end position="514"/>
    </location>
</feature>
<evidence type="ECO:0000256" key="13">
    <source>
        <dbReference type="ARBA" id="ARBA00031280"/>
    </source>
</evidence>
<evidence type="ECO:0000256" key="10">
    <source>
        <dbReference type="ARBA" id="ARBA00023170"/>
    </source>
</evidence>
<evidence type="ECO:0000256" key="7">
    <source>
        <dbReference type="ARBA" id="ARBA00022989"/>
    </source>
</evidence>
<dbReference type="Gene3D" id="2.60.40.10">
    <property type="entry name" value="Immunoglobulins"/>
    <property type="match status" value="2"/>
</dbReference>
<keyword evidence="5 17" id="KW-0812">Transmembrane</keyword>
<feature type="region of interest" description="Disordered" evidence="16">
    <location>
        <begin position="366"/>
        <end position="395"/>
    </location>
</feature>
<evidence type="ECO:0000256" key="15">
    <source>
        <dbReference type="ARBA" id="ARBA00045664"/>
    </source>
</evidence>
<keyword evidence="6 18" id="KW-0732">Signal</keyword>
<gene>
    <name evidence="20" type="ORF">NDU88_005506</name>
</gene>
<proteinExistence type="inferred from homology"/>
<organism evidence="20 21">
    <name type="scientific">Pleurodeles waltl</name>
    <name type="common">Iberian ribbed newt</name>
    <dbReference type="NCBI Taxonomy" id="8319"/>
    <lineage>
        <taxon>Eukaryota</taxon>
        <taxon>Metazoa</taxon>
        <taxon>Chordata</taxon>
        <taxon>Craniata</taxon>
        <taxon>Vertebrata</taxon>
        <taxon>Euteleostomi</taxon>
        <taxon>Amphibia</taxon>
        <taxon>Batrachia</taxon>
        <taxon>Caudata</taxon>
        <taxon>Salamandroidea</taxon>
        <taxon>Salamandridae</taxon>
        <taxon>Pleurodelinae</taxon>
        <taxon>Pleurodeles</taxon>
    </lineage>
</organism>
<dbReference type="GO" id="GO:0016064">
    <property type="term" value="P:immunoglobulin mediated immune response"/>
    <property type="evidence" value="ECO:0007669"/>
    <property type="project" value="TreeGrafter"/>
</dbReference>
<reference evidence="20" key="1">
    <citation type="journal article" date="2022" name="bioRxiv">
        <title>Sequencing and chromosome-scale assembly of the giantPleurodeles waltlgenome.</title>
        <authorList>
            <person name="Brown T."/>
            <person name="Elewa A."/>
            <person name="Iarovenko S."/>
            <person name="Subramanian E."/>
            <person name="Araus A.J."/>
            <person name="Petzold A."/>
            <person name="Susuki M."/>
            <person name="Suzuki K.-i.T."/>
            <person name="Hayashi T."/>
            <person name="Toyoda A."/>
            <person name="Oliveira C."/>
            <person name="Osipova E."/>
            <person name="Leigh N.D."/>
            <person name="Simon A."/>
            <person name="Yun M.H."/>
        </authorList>
    </citation>
    <scope>NUCLEOTIDE SEQUENCE</scope>
    <source>
        <strain evidence="20">20211129_DDA</strain>
        <tissue evidence="20">Liver</tissue>
    </source>
</reference>
<keyword evidence="21" id="KW-1185">Reference proteome</keyword>
<dbReference type="Proteomes" id="UP001066276">
    <property type="component" value="Chromosome 4_1"/>
</dbReference>
<keyword evidence="4" id="KW-1003">Cell membrane</keyword>
<keyword evidence="11" id="KW-0325">Glycoprotein</keyword>
<dbReference type="Pfam" id="PF18707">
    <property type="entry name" value="IL2RB_N1"/>
    <property type="match status" value="1"/>
</dbReference>
<dbReference type="PROSITE" id="PS50853">
    <property type="entry name" value="FN3"/>
    <property type="match status" value="1"/>
</dbReference>
<dbReference type="GO" id="GO:0004896">
    <property type="term" value="F:cytokine receptor activity"/>
    <property type="evidence" value="ECO:0007669"/>
    <property type="project" value="InterPro"/>
</dbReference>
<comment type="similarity">
    <text evidence="2">Belongs to the type I cytokine receptor family. Type 4 subfamily.</text>
</comment>
<sequence length="514" mass="57988">MRMTNLHYHYHCGCVSLLLLLAASISSEGTLGLNCYYDTFSTLSCTWIHNKNFTDGICLIEAESKRDYGTCNLSRSGATSMTCKLYFGENRMRAVATVSTRINLRLKCHHENETYLKSDTFRPYDNLKLNPPESLRFVNLGDARNNLTWISHNYPYVDGKRFYEVRFRPSGETWQTLHIEQDQQWLKLPALKPDALYEVQVRANQKRFKKGGQWSKWSESLEWRTPPAAPAQVFSFPMLWIGGICVAGIVIPGILIIIGCKRTNWSKKRSWISVPDPSGFLEPLYGGDFKAWMSSPFPASSFALVDVDPKISPVEIEPMKDLPTILPMGCASDPSPFENSGHSFHNQGYFLFDMAPCKVYFTYDRSQNDDNEDDNKDSISMGEGSYTALSFPDTQPMDTSNYETLSRIEVCRTNVLSGSCDLGIPPVAPPHPLYPQMGDGVECQEADNSIPTGFPPKLERPVEVLSSHENLHLVEPQREVYNMHGSSICPAPTQRLGGNTGAYLSLKDFELQYR</sequence>
<dbReference type="PROSITE" id="PS01355">
    <property type="entry name" value="HEMATOPO_REC_S_F1"/>
    <property type="match status" value="1"/>
</dbReference>
<evidence type="ECO:0000256" key="3">
    <source>
        <dbReference type="ARBA" id="ARBA00016239"/>
    </source>
</evidence>
<feature type="transmembrane region" description="Helical" evidence="17">
    <location>
        <begin position="238"/>
        <end position="260"/>
    </location>
</feature>
<evidence type="ECO:0000256" key="16">
    <source>
        <dbReference type="SAM" id="MobiDB-lite"/>
    </source>
</evidence>
<comment type="subunit">
    <text evidence="12">Non-covalent dimer of an alpha and a beta subunit. IL2R exists in 3 different forms: a high affinity dimer, an intermediate affinity monomer (beta subunit), and a low affinity monomer (alpha subunit). The high and intermediate affinity forms also associate with a gamma subunit. Interacts with SHB upon interleukin stimulation.</text>
</comment>
<dbReference type="PANTHER" id="PTHR23037">
    <property type="entry name" value="CYTOKINE RECEPTOR"/>
    <property type="match status" value="1"/>
</dbReference>
<evidence type="ECO:0000256" key="4">
    <source>
        <dbReference type="ARBA" id="ARBA00022475"/>
    </source>
</evidence>
<evidence type="ECO:0000256" key="11">
    <source>
        <dbReference type="ARBA" id="ARBA00023180"/>
    </source>
</evidence>
<evidence type="ECO:0000256" key="1">
    <source>
        <dbReference type="ARBA" id="ARBA00004251"/>
    </source>
</evidence>
<accession>A0AAV7TAM6</accession>
<comment type="subcellular location">
    <subcellularLocation>
        <location evidence="1">Cell membrane</location>
        <topology evidence="1">Single-pass type I membrane protein</topology>
    </subcellularLocation>
</comment>
<comment type="caution">
    <text evidence="20">The sequence shown here is derived from an EMBL/GenBank/DDBJ whole genome shotgun (WGS) entry which is preliminary data.</text>
</comment>
<evidence type="ECO:0000313" key="21">
    <source>
        <dbReference type="Proteomes" id="UP001066276"/>
    </source>
</evidence>
<dbReference type="InterPro" id="IPR036116">
    <property type="entry name" value="FN3_sf"/>
</dbReference>
<evidence type="ECO:0000256" key="6">
    <source>
        <dbReference type="ARBA" id="ARBA00022729"/>
    </source>
</evidence>